<dbReference type="Proteomes" id="UP000034181">
    <property type="component" value="Unassembled WGS sequence"/>
</dbReference>
<dbReference type="AlphaFoldDB" id="A0A0G0NFD2"/>
<keyword evidence="2" id="KW-1133">Transmembrane helix</keyword>
<dbReference type="InterPro" id="IPR013320">
    <property type="entry name" value="ConA-like_dom_sf"/>
</dbReference>
<keyword evidence="2" id="KW-0472">Membrane</keyword>
<proteinExistence type="predicted"/>
<comment type="caution">
    <text evidence="3">The sequence shown here is derived from an EMBL/GenBank/DDBJ whole genome shotgun (WGS) entry which is preliminary data.</text>
</comment>
<dbReference type="EMBL" id="LBUZ01000004">
    <property type="protein sequence ID" value="KKQ75811.1"/>
    <property type="molecule type" value="Genomic_DNA"/>
</dbReference>
<evidence type="ECO:0000313" key="3">
    <source>
        <dbReference type="EMBL" id="KKQ75811.1"/>
    </source>
</evidence>
<evidence type="ECO:0000256" key="1">
    <source>
        <dbReference type="SAM" id="MobiDB-lite"/>
    </source>
</evidence>
<accession>A0A0G0NFD2</accession>
<protein>
    <recommendedName>
        <fullName evidence="5">LamG-like jellyroll fold domain-containing protein</fullName>
    </recommendedName>
</protein>
<gene>
    <name evidence="3" type="ORF">US96_C0004G0034</name>
</gene>
<organism evidence="3 4">
    <name type="scientific">Candidatus Woesebacteria bacterium GW2011_GWB1_38_5b</name>
    <dbReference type="NCBI Taxonomy" id="1618569"/>
    <lineage>
        <taxon>Bacteria</taxon>
        <taxon>Candidatus Woeseibacteriota</taxon>
    </lineage>
</organism>
<evidence type="ECO:0000256" key="2">
    <source>
        <dbReference type="SAM" id="Phobius"/>
    </source>
</evidence>
<evidence type="ECO:0000313" key="4">
    <source>
        <dbReference type="Proteomes" id="UP000034181"/>
    </source>
</evidence>
<sequence length="678" mass="75602">MFSNPQKGAAHILLLILIIAGLAVSVYVLGIETKIFPKAYEQKSAKNNTWEETIFPKKENQKAEATSIQTNTESANKNLPQPSTWRNMQVQVVPDSFFNSGFKESSAGITAIQAISDGRLFLGQFNIFAIKNPDDKNWQHLGYYKLKLRDNQHTNIKYFVQTRSQDSDKPEVYFGYEKVVRLKKDGTYEIVVDPTDAIGYLRNAKIIPYSSNDAVAAYRDNELYYLEKGTLRKWLSPHSYGCSDKILNMFTDPFSKKTYGIITEYSSYAFCGPNAQTHLYEFIFTSNPKIPLQANRLGQISNATILDKAVVSMRKDNQGQKILYGFKKYVNKLYLISNFDPLKDLTLESQNIDPDIQSAPSMGDLEIALKNTDTDSVWAAAEQVKGMYLGQNFDNGKAPAFLRTEDTAILANPYINDLTVDNMGNVLVAHQYLPSQFNQAMVTIFQTPSQTLPTPPLPAIVGQAVSLDGQSYINAADQNQKLGVTNDFTIETWIKPFNSQDLNYIIGRYSSAFGTRYKLFLYVDSRNNKADLRFSVPGLAGMSDALTIIPLNEWIHVAAVKEGNTIRGYINGVKAFEVTGTAGNLSDEPGSITTLGAWKIPTFTGYKFKGLIDDLRVSNTARDVTTNWNNGIYFQSLTSDSNTLALWKFENNLNDSGSNIIPTSGTGNILYESGKVAP</sequence>
<reference evidence="3 4" key="1">
    <citation type="journal article" date="2015" name="Nature">
        <title>rRNA introns, odd ribosomes, and small enigmatic genomes across a large radiation of phyla.</title>
        <authorList>
            <person name="Brown C.T."/>
            <person name="Hug L.A."/>
            <person name="Thomas B.C."/>
            <person name="Sharon I."/>
            <person name="Castelle C.J."/>
            <person name="Singh A."/>
            <person name="Wilkins M.J."/>
            <person name="Williams K.H."/>
            <person name="Banfield J.F."/>
        </authorList>
    </citation>
    <scope>NUCLEOTIDE SEQUENCE [LARGE SCALE GENOMIC DNA]</scope>
</reference>
<dbReference type="Pfam" id="PF13385">
    <property type="entry name" value="Laminin_G_3"/>
    <property type="match status" value="1"/>
</dbReference>
<dbReference type="Gene3D" id="2.60.120.200">
    <property type="match status" value="1"/>
</dbReference>
<evidence type="ECO:0008006" key="5">
    <source>
        <dbReference type="Google" id="ProtNLM"/>
    </source>
</evidence>
<feature type="transmembrane region" description="Helical" evidence="2">
    <location>
        <begin position="12"/>
        <end position="30"/>
    </location>
</feature>
<feature type="region of interest" description="Disordered" evidence="1">
    <location>
        <begin position="60"/>
        <end position="81"/>
    </location>
</feature>
<name>A0A0G0NFD2_9BACT</name>
<keyword evidence="2" id="KW-0812">Transmembrane</keyword>
<feature type="compositionally biased region" description="Polar residues" evidence="1">
    <location>
        <begin position="63"/>
        <end position="81"/>
    </location>
</feature>
<dbReference type="SUPFAM" id="SSF49899">
    <property type="entry name" value="Concanavalin A-like lectins/glucanases"/>
    <property type="match status" value="1"/>
</dbReference>